<dbReference type="EMBL" id="JBETVU010000012">
    <property type="protein sequence ID" value="MES5149288.1"/>
    <property type="molecule type" value="Genomic_DNA"/>
</dbReference>
<dbReference type="AlphaFoldDB" id="A0A135ZFQ8"/>
<evidence type="ECO:0000313" key="2">
    <source>
        <dbReference type="EMBL" id="RXF59190.1"/>
    </source>
</evidence>
<organism evidence="2 3">
    <name type="scientific">Lactobacillus crispatus</name>
    <dbReference type="NCBI Taxonomy" id="47770"/>
    <lineage>
        <taxon>Bacteria</taxon>
        <taxon>Bacillati</taxon>
        <taxon>Bacillota</taxon>
        <taxon>Bacilli</taxon>
        <taxon>Lactobacillales</taxon>
        <taxon>Lactobacillaceae</taxon>
        <taxon>Lactobacillus</taxon>
    </lineage>
</organism>
<proteinExistence type="predicted"/>
<evidence type="ECO:0000313" key="1">
    <source>
        <dbReference type="EMBL" id="MES5149288.1"/>
    </source>
</evidence>
<dbReference type="Proteomes" id="UP000289808">
    <property type="component" value="Unassembled WGS sequence"/>
</dbReference>
<gene>
    <name evidence="1" type="ORF">ABVC42_05020</name>
    <name evidence="2" type="ORF">ERD32_02560</name>
</gene>
<reference evidence="1" key="2">
    <citation type="submission" date="2024-06" db="EMBL/GenBank/DDBJ databases">
        <title>Vaginal Lactobacillus fatty acid response mechanisms reveal a metabolite-targeted strategy for bacterial vaginosis treatment.</title>
        <authorList>
            <person name="Zhu M."/>
            <person name="Blainey P.C."/>
            <person name="Bloom S.M."/>
            <person name="Kwon D.S."/>
        </authorList>
    </citation>
    <scope>NUCLEOTIDE SEQUENCE</scope>
    <source>
        <strain evidence="1">194_F1_1</strain>
    </source>
</reference>
<dbReference type="EMBL" id="SCLX01000009">
    <property type="protein sequence ID" value="RXF59190.1"/>
    <property type="molecule type" value="Genomic_DNA"/>
</dbReference>
<accession>A0A135ZFQ8</accession>
<evidence type="ECO:0000313" key="3">
    <source>
        <dbReference type="Proteomes" id="UP000289808"/>
    </source>
</evidence>
<protein>
    <submittedName>
        <fullName evidence="2">Uncharacterized protein</fullName>
    </submittedName>
</protein>
<name>A0A135ZFQ8_9LACO</name>
<keyword evidence="4" id="KW-1185">Reference proteome</keyword>
<sequence>MKTALLVLFAILYPTISVLNLFSDYKTMKSNNDLMKEIHKSNNLFDSLLKEVRANEDLTIAIKDRTNAQDNFVWESVLILARRIHDLEDSNYVK</sequence>
<reference evidence="2 3" key="1">
    <citation type="submission" date="2019-01" db="EMBL/GenBank/DDBJ databases">
        <title>The genome sequence of Lactobacillus crispatus L49.</title>
        <authorList>
            <person name="Zhong J."/>
            <person name="Zhang J."/>
        </authorList>
    </citation>
    <scope>NUCLEOTIDE SEQUENCE [LARGE SCALE GENOMIC DNA]</scope>
    <source>
        <strain evidence="2 3">L49</strain>
    </source>
</reference>
<comment type="caution">
    <text evidence="2">The sequence shown here is derived from an EMBL/GenBank/DDBJ whole genome shotgun (WGS) entry which is preliminary data.</text>
</comment>
<dbReference type="Proteomes" id="UP001434419">
    <property type="component" value="Unassembled WGS sequence"/>
</dbReference>
<evidence type="ECO:0000313" key="4">
    <source>
        <dbReference type="Proteomes" id="UP001434419"/>
    </source>
</evidence>
<dbReference type="RefSeq" id="WP_021355189.1">
    <property type="nucleotide sequence ID" value="NZ_CAZZQD010000001.1"/>
</dbReference>